<dbReference type="STRING" id="553467.SAMN04488063_3162"/>
<gene>
    <name evidence="1" type="ORF">SAMN04488063_3162</name>
</gene>
<evidence type="ECO:0000313" key="2">
    <source>
        <dbReference type="Proteomes" id="UP000198876"/>
    </source>
</evidence>
<evidence type="ECO:0008006" key="3">
    <source>
        <dbReference type="Google" id="ProtNLM"/>
    </source>
</evidence>
<accession>A0A1I2VEU8</accession>
<reference evidence="2" key="1">
    <citation type="submission" date="2016-10" db="EMBL/GenBank/DDBJ databases">
        <authorList>
            <person name="Varghese N."/>
            <person name="Submissions S."/>
        </authorList>
    </citation>
    <scope>NUCLEOTIDE SEQUENCE [LARGE SCALE GENOMIC DNA]</scope>
    <source>
        <strain evidence="2">CGMCC 1.7739</strain>
    </source>
</reference>
<dbReference type="RefSeq" id="WP_092893533.1">
    <property type="nucleotide sequence ID" value="NZ_FOOQ01000005.1"/>
</dbReference>
<protein>
    <recommendedName>
        <fullName evidence="3">Proteasome assembly chaperone family protein</fullName>
    </recommendedName>
</protein>
<proteinExistence type="predicted"/>
<organism evidence="1 2">
    <name type="scientific">Halopelagius inordinatus</name>
    <dbReference type="NCBI Taxonomy" id="553467"/>
    <lineage>
        <taxon>Archaea</taxon>
        <taxon>Methanobacteriati</taxon>
        <taxon>Methanobacteriota</taxon>
        <taxon>Stenosarchaea group</taxon>
        <taxon>Halobacteria</taxon>
        <taxon>Halobacteriales</taxon>
        <taxon>Haloferacaceae</taxon>
    </lineage>
</organism>
<keyword evidence="2" id="KW-1185">Reference proteome</keyword>
<dbReference type="InterPro" id="IPR019151">
    <property type="entry name" value="Proteasome_assmbl_chaperone_2"/>
</dbReference>
<dbReference type="EMBL" id="FOOQ01000005">
    <property type="protein sequence ID" value="SFG86969.1"/>
    <property type="molecule type" value="Genomic_DNA"/>
</dbReference>
<dbReference type="OrthoDB" id="165933at2157"/>
<name>A0A1I2VEU8_9EURY</name>
<dbReference type="PANTHER" id="PTHR35610">
    <property type="entry name" value="3-ISOPROPYLMALATE DEHYDRATASE-RELATED"/>
    <property type="match status" value="1"/>
</dbReference>
<dbReference type="Gene3D" id="3.40.50.10900">
    <property type="entry name" value="PAC-like subunit"/>
    <property type="match status" value="1"/>
</dbReference>
<sequence length="243" mass="27078">MAEDISLTIEADEPPSETVIAAFTYPGMGGMIACNYLIEELDLEQTGYVQADGLPALAPFENGRPYHPTRLHSRSDLDVTVLTSELPVPLHATEVFGRELLDWILDHDIDEVAILLGVSGLRNVGSSDEIHYVASPDYTERRLQTADFAPLAGGFFDGITASLVSRAIDTPLRAGVLVTPTRTHGIDPDASLRLVEAVNELYELDANVDRLRRFATEIRDHYEQLMQRTQHQDQTREWNLGYM</sequence>
<dbReference type="Pfam" id="PF09754">
    <property type="entry name" value="PAC2"/>
    <property type="match status" value="1"/>
</dbReference>
<dbReference type="AlphaFoldDB" id="A0A1I2VEU8"/>
<evidence type="ECO:0000313" key="1">
    <source>
        <dbReference type="EMBL" id="SFG86969.1"/>
    </source>
</evidence>
<dbReference type="PANTHER" id="PTHR35610:SF3">
    <property type="entry name" value="PROTEASOME ASSEMBLY CHAPERONE FAMILY PROTEIN"/>
    <property type="match status" value="1"/>
</dbReference>
<dbReference type="Proteomes" id="UP000198876">
    <property type="component" value="Unassembled WGS sequence"/>
</dbReference>
<dbReference type="SUPFAM" id="SSF159659">
    <property type="entry name" value="Cgl1923-like"/>
    <property type="match status" value="1"/>
</dbReference>
<dbReference type="InterPro" id="IPR038389">
    <property type="entry name" value="PSMG2_sf"/>
</dbReference>